<dbReference type="AlphaFoldDB" id="A0A1H7Z1N0"/>
<gene>
    <name evidence="1" type="ORF">SAMN05192533_103237</name>
</gene>
<dbReference type="Proteomes" id="UP000198553">
    <property type="component" value="Unassembled WGS sequence"/>
</dbReference>
<dbReference type="EMBL" id="FOBW01000003">
    <property type="protein sequence ID" value="SEM52370.1"/>
    <property type="molecule type" value="Genomic_DNA"/>
</dbReference>
<organism evidence="1 2">
    <name type="scientific">Mesobacillus persicus</name>
    <dbReference type="NCBI Taxonomy" id="930146"/>
    <lineage>
        <taxon>Bacteria</taxon>
        <taxon>Bacillati</taxon>
        <taxon>Bacillota</taxon>
        <taxon>Bacilli</taxon>
        <taxon>Bacillales</taxon>
        <taxon>Bacillaceae</taxon>
        <taxon>Mesobacillus</taxon>
    </lineage>
</organism>
<name>A0A1H7Z1N0_9BACI</name>
<accession>A0A1H7Z1N0</accession>
<protein>
    <submittedName>
        <fullName evidence="1">Uncharacterized protein</fullName>
    </submittedName>
</protein>
<sequence>MAKYRKKPVIVEAVKLTRSITIETSNGTMKGLPGDYLITDADGEQYPCDRNQFEAEYELVKGQIDLKEIFQKAFLYIRTKIYKT</sequence>
<dbReference type="STRING" id="930146.SAMN05192533_103237"/>
<reference evidence="2" key="1">
    <citation type="submission" date="2016-10" db="EMBL/GenBank/DDBJ databases">
        <authorList>
            <person name="Varghese N."/>
            <person name="Submissions S."/>
        </authorList>
    </citation>
    <scope>NUCLEOTIDE SEQUENCE [LARGE SCALE GENOMIC DNA]</scope>
    <source>
        <strain evidence="2">B48,IBRC-M 10115,DSM 25386,CECT 8001</strain>
    </source>
</reference>
<evidence type="ECO:0000313" key="2">
    <source>
        <dbReference type="Proteomes" id="UP000198553"/>
    </source>
</evidence>
<dbReference type="OrthoDB" id="121684at2"/>
<proteinExistence type="predicted"/>
<evidence type="ECO:0000313" key="1">
    <source>
        <dbReference type="EMBL" id="SEM52370.1"/>
    </source>
</evidence>
<keyword evidence="2" id="KW-1185">Reference proteome</keyword>
<dbReference type="RefSeq" id="WP_090742407.1">
    <property type="nucleotide sequence ID" value="NZ_FOBW01000003.1"/>
</dbReference>